<name>A0A0E0BEW7_9ORYZ</name>
<proteinExistence type="predicted"/>
<dbReference type="HOGENOM" id="CLU_2835286_0_0_1"/>
<dbReference type="Proteomes" id="UP000026961">
    <property type="component" value="Chromosome 11"/>
</dbReference>
<evidence type="ECO:0000313" key="1">
    <source>
        <dbReference type="EnsemblPlants" id="OGLUM11G01670.1"/>
    </source>
</evidence>
<evidence type="ECO:0000313" key="2">
    <source>
        <dbReference type="Proteomes" id="UP000026961"/>
    </source>
</evidence>
<dbReference type="AlphaFoldDB" id="A0A0E0BEW7"/>
<organism evidence="1">
    <name type="scientific">Oryza glumipatula</name>
    <dbReference type="NCBI Taxonomy" id="40148"/>
    <lineage>
        <taxon>Eukaryota</taxon>
        <taxon>Viridiplantae</taxon>
        <taxon>Streptophyta</taxon>
        <taxon>Embryophyta</taxon>
        <taxon>Tracheophyta</taxon>
        <taxon>Spermatophyta</taxon>
        <taxon>Magnoliopsida</taxon>
        <taxon>Liliopsida</taxon>
        <taxon>Poales</taxon>
        <taxon>Poaceae</taxon>
        <taxon>BOP clade</taxon>
        <taxon>Oryzoideae</taxon>
        <taxon>Oryzeae</taxon>
        <taxon>Oryzinae</taxon>
        <taxon>Oryza</taxon>
    </lineage>
</organism>
<protein>
    <submittedName>
        <fullName evidence="1">Uncharacterized protein</fullName>
    </submittedName>
</protein>
<reference evidence="1" key="1">
    <citation type="submission" date="2015-04" db="UniProtKB">
        <authorList>
            <consortium name="EnsemblPlants"/>
        </authorList>
    </citation>
    <scope>IDENTIFICATION</scope>
</reference>
<sequence>MASVMLELERDVAKDLRLGELRHLVTMSMVQLDRRSSAGTEQLLGGGHQAKGVYYVIQIKSDLPNN</sequence>
<dbReference type="EnsemblPlants" id="OGLUM11G01670.1">
    <property type="protein sequence ID" value="OGLUM11G01670.1"/>
    <property type="gene ID" value="OGLUM11G01670"/>
</dbReference>
<accession>A0A0E0BEW7</accession>
<dbReference type="Gramene" id="OGLUM11G01670.1">
    <property type="protein sequence ID" value="OGLUM11G01670.1"/>
    <property type="gene ID" value="OGLUM11G01670"/>
</dbReference>
<reference evidence="1" key="2">
    <citation type="submission" date="2018-05" db="EMBL/GenBank/DDBJ databases">
        <title>OgluRS3 (Oryza glumaepatula Reference Sequence Version 3).</title>
        <authorList>
            <person name="Zhang J."/>
            <person name="Kudrna D."/>
            <person name="Lee S."/>
            <person name="Talag J."/>
            <person name="Welchert J."/>
            <person name="Wing R.A."/>
        </authorList>
    </citation>
    <scope>NUCLEOTIDE SEQUENCE [LARGE SCALE GENOMIC DNA]</scope>
</reference>
<keyword evidence="2" id="KW-1185">Reference proteome</keyword>